<evidence type="ECO:0000313" key="8">
    <source>
        <dbReference type="EMBL" id="CEM61153.1"/>
    </source>
</evidence>
<accession>A0A0B7GRT1</accession>
<dbReference type="PANTHER" id="PTHR43764:SF1">
    <property type="entry name" value="MOLYBDOPTERIN MOLYBDOTRANSFERASE"/>
    <property type="match status" value="1"/>
</dbReference>
<dbReference type="InterPro" id="IPR001453">
    <property type="entry name" value="MoaB/Mog_dom"/>
</dbReference>
<dbReference type="OrthoDB" id="9784492at2"/>
<keyword evidence="10" id="KW-1185">Reference proteome</keyword>
<protein>
    <recommendedName>
        <fullName evidence="3">Molybdopterin adenylyltransferase</fullName>
        <ecNumber evidence="2">2.7.7.75</ecNumber>
    </recommendedName>
</protein>
<keyword evidence="8" id="KW-0548">Nucleotidyltransferase</keyword>
<dbReference type="SMART" id="SM00852">
    <property type="entry name" value="MoCF_biosynth"/>
    <property type="match status" value="1"/>
</dbReference>
<dbReference type="EMBL" id="CDNC01000007">
    <property type="protein sequence ID" value="CEM61153.1"/>
    <property type="molecule type" value="Genomic_DNA"/>
</dbReference>
<dbReference type="InterPro" id="IPR036425">
    <property type="entry name" value="MoaB/Mog-like_dom_sf"/>
</dbReference>
<dbReference type="InterPro" id="IPR008284">
    <property type="entry name" value="MoCF_biosynth_CS"/>
</dbReference>
<dbReference type="GeneID" id="57754099"/>
<dbReference type="Gene3D" id="3.40.980.10">
    <property type="entry name" value="MoaB/Mog-like domain"/>
    <property type="match status" value="1"/>
</dbReference>
<comment type="catalytic activity">
    <reaction evidence="5">
        <text>molybdopterin + ATP + H(+) = adenylyl-molybdopterin + diphosphate</text>
        <dbReference type="Rhea" id="RHEA:31331"/>
        <dbReference type="ChEBI" id="CHEBI:15378"/>
        <dbReference type="ChEBI" id="CHEBI:30616"/>
        <dbReference type="ChEBI" id="CHEBI:33019"/>
        <dbReference type="ChEBI" id="CHEBI:58698"/>
        <dbReference type="ChEBI" id="CHEBI:62727"/>
        <dbReference type="EC" id="2.7.7.75"/>
    </reaction>
</comment>
<dbReference type="Proteomes" id="UP000323594">
    <property type="component" value="Chromosome"/>
</dbReference>
<dbReference type="GO" id="GO:0061598">
    <property type="term" value="F:molybdopterin adenylyltransferase activity"/>
    <property type="evidence" value="ECO:0007669"/>
    <property type="project" value="UniProtKB-EC"/>
</dbReference>
<gene>
    <name evidence="8" type="primary">mog</name>
    <name evidence="9" type="ORF">FUT82_13400</name>
    <name evidence="8" type="ORF">TPHV1_150035</name>
</gene>
<name>A0A0B7GRT1_TREPH</name>
<dbReference type="Proteomes" id="UP000042527">
    <property type="component" value="Unassembled WGS sequence"/>
</dbReference>
<feature type="domain" description="MoaB/Mog" evidence="7">
    <location>
        <begin position="5"/>
        <end position="149"/>
    </location>
</feature>
<comment type="function">
    <text evidence="6">Catalyzes the adenylation of molybdopterin as part of the biosynthesis of the molybdenum-cofactor.</text>
</comment>
<organism evidence="8 10">
    <name type="scientific">Treponema phagedenis</name>
    <dbReference type="NCBI Taxonomy" id="162"/>
    <lineage>
        <taxon>Bacteria</taxon>
        <taxon>Pseudomonadati</taxon>
        <taxon>Spirochaetota</taxon>
        <taxon>Spirochaetia</taxon>
        <taxon>Spirochaetales</taxon>
        <taxon>Treponemataceae</taxon>
        <taxon>Treponema</taxon>
    </lineage>
</organism>
<dbReference type="UniPathway" id="UPA00344"/>
<reference evidence="8" key="2">
    <citation type="submission" date="2015-01" db="EMBL/GenBank/DDBJ databases">
        <authorList>
            <person name="Xiang T."/>
            <person name="Song Y."/>
            <person name="Huang L."/>
            <person name="Wang B."/>
            <person name="Wu P."/>
        </authorList>
    </citation>
    <scope>NUCLEOTIDE SEQUENCE [LARGE SCALE GENOMIC DNA]</scope>
    <source>
        <strain evidence="8">V1</strain>
    </source>
</reference>
<sequence length="167" mass="18435">MFKVHIITVSDSSYYENKKDLTGPALRDFLTEHSFEVCGYDIVPDEINPISNLLIEISDSQKVNLVITNGGTGFNKRDVTPEATLKIADKIVPGFGEEMRRRSLEITPFGILSRAVSVIRNHTLILNVPGSPKAAVENLGFIITAIPHALKILTNEKNDCAKVDDSR</sequence>
<dbReference type="CDD" id="cd00886">
    <property type="entry name" value="MogA_MoaB"/>
    <property type="match status" value="1"/>
</dbReference>
<dbReference type="PANTHER" id="PTHR43764">
    <property type="entry name" value="MOLYBDENUM COFACTOR BIOSYNTHESIS"/>
    <property type="match status" value="1"/>
</dbReference>
<dbReference type="GO" id="GO:0006777">
    <property type="term" value="P:Mo-molybdopterin cofactor biosynthetic process"/>
    <property type="evidence" value="ECO:0007669"/>
    <property type="project" value="UniProtKB-KW"/>
</dbReference>
<dbReference type="EC" id="2.7.7.75" evidence="2"/>
<evidence type="ECO:0000313" key="10">
    <source>
        <dbReference type="Proteomes" id="UP000042527"/>
    </source>
</evidence>
<dbReference type="EMBL" id="CP042817">
    <property type="protein sequence ID" value="QEJ98890.1"/>
    <property type="molecule type" value="Genomic_DNA"/>
</dbReference>
<evidence type="ECO:0000313" key="11">
    <source>
        <dbReference type="Proteomes" id="UP000323594"/>
    </source>
</evidence>
<evidence type="ECO:0000259" key="7">
    <source>
        <dbReference type="SMART" id="SM00852"/>
    </source>
</evidence>
<proteinExistence type="predicted"/>
<dbReference type="SUPFAM" id="SSF53218">
    <property type="entry name" value="Molybdenum cofactor biosynthesis proteins"/>
    <property type="match status" value="1"/>
</dbReference>
<reference evidence="10" key="1">
    <citation type="submission" date="2015-01" db="EMBL/GenBank/DDBJ databases">
        <authorList>
            <person name="Manzoor Shahid"/>
            <person name="Zubair Saima"/>
        </authorList>
    </citation>
    <scope>NUCLEOTIDE SEQUENCE [LARGE SCALE GENOMIC DNA]</scope>
    <source>
        <strain evidence="10">V1</strain>
    </source>
</reference>
<keyword evidence="4" id="KW-0501">Molybdenum cofactor biosynthesis</keyword>
<dbReference type="InterPro" id="IPR051920">
    <property type="entry name" value="MPT_Adenylyltrnsfr/MoaC-Rel"/>
</dbReference>
<evidence type="ECO:0000256" key="5">
    <source>
        <dbReference type="ARBA" id="ARBA00051131"/>
    </source>
</evidence>
<dbReference type="PROSITE" id="PS01078">
    <property type="entry name" value="MOCF_BIOSYNTHESIS_1"/>
    <property type="match status" value="1"/>
</dbReference>
<dbReference type="AlphaFoldDB" id="A0A0B7GRT1"/>
<evidence type="ECO:0000256" key="3">
    <source>
        <dbReference type="ARBA" id="ARBA00013491"/>
    </source>
</evidence>
<dbReference type="RefSeq" id="WP_024753178.1">
    <property type="nucleotide sequence ID" value="NZ_CDNC01000007.1"/>
</dbReference>
<dbReference type="NCBIfam" id="TIGR00177">
    <property type="entry name" value="molyb_syn"/>
    <property type="match status" value="1"/>
</dbReference>
<reference evidence="9 11" key="3">
    <citation type="submission" date="2019-08" db="EMBL/GenBank/DDBJ databases">
        <authorList>
            <person name="Kuhnert P."/>
        </authorList>
    </citation>
    <scope>NUCLEOTIDE SEQUENCE [LARGE SCALE GENOMIC DNA]</scope>
    <source>
        <strain evidence="9 11">B36.5</strain>
    </source>
</reference>
<comment type="pathway">
    <text evidence="1">Cofactor biosynthesis; molybdopterin biosynthesis.</text>
</comment>
<evidence type="ECO:0000256" key="4">
    <source>
        <dbReference type="ARBA" id="ARBA00023150"/>
    </source>
</evidence>
<dbReference type="Pfam" id="PF00994">
    <property type="entry name" value="MoCF_biosynth"/>
    <property type="match status" value="1"/>
</dbReference>
<keyword evidence="8" id="KW-0808">Transferase</keyword>
<evidence type="ECO:0000256" key="2">
    <source>
        <dbReference type="ARBA" id="ARBA00012509"/>
    </source>
</evidence>
<evidence type="ECO:0000313" key="9">
    <source>
        <dbReference type="EMBL" id="QEJ98890.1"/>
    </source>
</evidence>
<evidence type="ECO:0000256" key="6">
    <source>
        <dbReference type="ARBA" id="ARBA00058212"/>
    </source>
</evidence>
<evidence type="ECO:0000256" key="1">
    <source>
        <dbReference type="ARBA" id="ARBA00005046"/>
    </source>
</evidence>